<keyword evidence="2" id="KW-1185">Reference proteome</keyword>
<dbReference type="Proteomes" id="UP001231941">
    <property type="component" value="Unassembled WGS sequence"/>
</dbReference>
<name>A0ABT9IZY4_9BACL</name>
<dbReference type="RefSeq" id="WP_305992240.1">
    <property type="nucleotide sequence ID" value="NZ_JAVAMP010000005.1"/>
</dbReference>
<evidence type="ECO:0000313" key="2">
    <source>
        <dbReference type="Proteomes" id="UP001231941"/>
    </source>
</evidence>
<evidence type="ECO:0000313" key="1">
    <source>
        <dbReference type="EMBL" id="MDP5274930.1"/>
    </source>
</evidence>
<proteinExistence type="predicted"/>
<organism evidence="1 2">
    <name type="scientific">Chengkuizengella axinellae</name>
    <dbReference type="NCBI Taxonomy" id="3064388"/>
    <lineage>
        <taxon>Bacteria</taxon>
        <taxon>Bacillati</taxon>
        <taxon>Bacillota</taxon>
        <taxon>Bacilli</taxon>
        <taxon>Bacillales</taxon>
        <taxon>Paenibacillaceae</taxon>
        <taxon>Chengkuizengella</taxon>
    </lineage>
</organism>
<sequence>MKYNFQAWNDLLANHYLSCQNKTLQCRLNIQPPTNEKEIETLEEK</sequence>
<dbReference type="EMBL" id="JAVAMP010000005">
    <property type="protein sequence ID" value="MDP5274930.1"/>
    <property type="molecule type" value="Genomic_DNA"/>
</dbReference>
<reference evidence="1 2" key="1">
    <citation type="submission" date="2023-08" db="EMBL/GenBank/DDBJ databases">
        <authorList>
            <person name="Park J.-S."/>
        </authorList>
    </citation>
    <scope>NUCLEOTIDE SEQUENCE [LARGE SCALE GENOMIC DNA]</scope>
    <source>
        <strain evidence="1 2">2205SS18-9</strain>
    </source>
</reference>
<comment type="caution">
    <text evidence="1">The sequence shown here is derived from an EMBL/GenBank/DDBJ whole genome shotgun (WGS) entry which is preliminary data.</text>
</comment>
<gene>
    <name evidence="1" type="ORF">Q5Y73_12495</name>
</gene>
<protein>
    <submittedName>
        <fullName evidence="1">Uncharacterized protein</fullName>
    </submittedName>
</protein>
<accession>A0ABT9IZY4</accession>